<feature type="transmembrane region" description="Helical" evidence="2">
    <location>
        <begin position="110"/>
        <end position="131"/>
    </location>
</feature>
<dbReference type="PANTHER" id="PTHR22166:SF32">
    <property type="entry name" value="LUNAPARK DOMAIN-CONTAINING PROTEIN"/>
    <property type="match status" value="1"/>
</dbReference>
<dbReference type="EMBL" id="MNCJ02000325">
    <property type="protein sequence ID" value="KAF5787226.1"/>
    <property type="molecule type" value="Genomic_DNA"/>
</dbReference>
<protein>
    <submittedName>
        <fullName evidence="4">Lunapark domain-containing protein</fullName>
    </submittedName>
</protein>
<proteinExistence type="predicted"/>
<feature type="compositionally biased region" description="Basic and acidic residues" evidence="1">
    <location>
        <begin position="439"/>
        <end position="453"/>
    </location>
</feature>
<feature type="compositionally biased region" description="Polar residues" evidence="1">
    <location>
        <begin position="356"/>
        <end position="371"/>
    </location>
</feature>
<dbReference type="GO" id="GO:0071782">
    <property type="term" value="C:endoplasmic reticulum tubular network"/>
    <property type="evidence" value="ECO:0000318"/>
    <property type="project" value="GO_Central"/>
</dbReference>
<accession>A0A9K3HZ92</accession>
<organism evidence="4 5">
    <name type="scientific">Helianthus annuus</name>
    <name type="common">Common sunflower</name>
    <dbReference type="NCBI Taxonomy" id="4232"/>
    <lineage>
        <taxon>Eukaryota</taxon>
        <taxon>Viridiplantae</taxon>
        <taxon>Streptophyta</taxon>
        <taxon>Embryophyta</taxon>
        <taxon>Tracheophyta</taxon>
        <taxon>Spermatophyta</taxon>
        <taxon>Magnoliopsida</taxon>
        <taxon>eudicotyledons</taxon>
        <taxon>Gunneridae</taxon>
        <taxon>Pentapetalae</taxon>
        <taxon>asterids</taxon>
        <taxon>campanulids</taxon>
        <taxon>Asterales</taxon>
        <taxon>Asteraceae</taxon>
        <taxon>Asteroideae</taxon>
        <taxon>Heliantheae alliance</taxon>
        <taxon>Heliantheae</taxon>
        <taxon>Helianthus</taxon>
    </lineage>
</organism>
<feature type="region of interest" description="Disordered" evidence="1">
    <location>
        <begin position="353"/>
        <end position="453"/>
    </location>
</feature>
<dbReference type="Pfam" id="PF10058">
    <property type="entry name" value="Zn_ribbon_10"/>
    <property type="match status" value="1"/>
</dbReference>
<sequence>MAEEKDAKEGVDETNDHSARKGKTSIFSRFWKGLFRLYDDDFEKRLRYISKEETTILARMKKRSTRWRKTARNLIVSFVLLEVFAIGYAVTTTRTVMLEWKLRALRVLPIFVLPVLAWVLYSGIHSLTGMCERRDQRSLERLRDERQAKIDELKDRTNYYNTQQLIQKYDPDPAAKAAAASVLASKLGADSGLHWYVDESHLNQHDTGKSGDVEFMQSGGLRRRAPSEARSPGSTGVQDGGFQYAGSEVSEFSMAGELVVDHQSRVAMSPHDAGWMARLAALLVGEDPTQSYALICGNCHMHNGLARKEDFLVFTYYCPHCHALNKPRNVDESSTCTNSPNMRSLMTHHHTLYKGENSSGTNTPDAKSSPTNHHHVNKQTKSGENSSDISIPNMKSSPTNRHRVNKLKKSGENHPDITTVVNADLVKESSESMSETLAVDEKKNVVAEDPDNR</sequence>
<gene>
    <name evidence="4" type="ORF">HanXRQr2_Chr10g0450401</name>
</gene>
<evidence type="ECO:0000259" key="3">
    <source>
        <dbReference type="Pfam" id="PF10058"/>
    </source>
</evidence>
<keyword evidence="2" id="KW-0472">Membrane</keyword>
<evidence type="ECO:0000313" key="4">
    <source>
        <dbReference type="EMBL" id="KAF5787226.1"/>
    </source>
</evidence>
<evidence type="ECO:0000256" key="1">
    <source>
        <dbReference type="SAM" id="MobiDB-lite"/>
    </source>
</evidence>
<dbReference type="AlphaFoldDB" id="A0A9K3HZ92"/>
<reference evidence="4" key="2">
    <citation type="submission" date="2020-06" db="EMBL/GenBank/DDBJ databases">
        <title>Helianthus annuus Genome sequencing and assembly Release 2.</title>
        <authorList>
            <person name="Gouzy J."/>
            <person name="Langlade N."/>
            <person name="Munos S."/>
        </authorList>
    </citation>
    <scope>NUCLEOTIDE SEQUENCE</scope>
    <source>
        <tissue evidence="4">Leaves</tissue>
    </source>
</reference>
<feature type="transmembrane region" description="Helical" evidence="2">
    <location>
        <begin position="70"/>
        <end position="90"/>
    </location>
</feature>
<feature type="compositionally biased region" description="Polar residues" evidence="1">
    <location>
        <begin position="379"/>
        <end position="399"/>
    </location>
</feature>
<keyword evidence="2" id="KW-0812">Transmembrane</keyword>
<dbReference type="InterPro" id="IPR019273">
    <property type="entry name" value="Lunapark_Znf"/>
</dbReference>
<evidence type="ECO:0000256" key="2">
    <source>
        <dbReference type="SAM" id="Phobius"/>
    </source>
</evidence>
<feature type="domain" description="Lunapark zinc ribbon" evidence="3">
    <location>
        <begin position="275"/>
        <end position="325"/>
    </location>
</feature>
<reference evidence="4" key="1">
    <citation type="journal article" date="2017" name="Nature">
        <title>The sunflower genome provides insights into oil metabolism, flowering and Asterid evolution.</title>
        <authorList>
            <person name="Badouin H."/>
            <person name="Gouzy J."/>
            <person name="Grassa C.J."/>
            <person name="Murat F."/>
            <person name="Staton S.E."/>
            <person name="Cottret L."/>
            <person name="Lelandais-Briere C."/>
            <person name="Owens G.L."/>
            <person name="Carrere S."/>
            <person name="Mayjonade B."/>
            <person name="Legrand L."/>
            <person name="Gill N."/>
            <person name="Kane N.C."/>
            <person name="Bowers J.E."/>
            <person name="Hubner S."/>
            <person name="Bellec A."/>
            <person name="Berard A."/>
            <person name="Berges H."/>
            <person name="Blanchet N."/>
            <person name="Boniface M.C."/>
            <person name="Brunel D."/>
            <person name="Catrice O."/>
            <person name="Chaidir N."/>
            <person name="Claudel C."/>
            <person name="Donnadieu C."/>
            <person name="Faraut T."/>
            <person name="Fievet G."/>
            <person name="Helmstetter N."/>
            <person name="King M."/>
            <person name="Knapp S.J."/>
            <person name="Lai Z."/>
            <person name="Le Paslier M.C."/>
            <person name="Lippi Y."/>
            <person name="Lorenzon L."/>
            <person name="Mandel J.R."/>
            <person name="Marage G."/>
            <person name="Marchand G."/>
            <person name="Marquand E."/>
            <person name="Bret-Mestries E."/>
            <person name="Morien E."/>
            <person name="Nambeesan S."/>
            <person name="Nguyen T."/>
            <person name="Pegot-Espagnet P."/>
            <person name="Pouilly N."/>
            <person name="Raftis F."/>
            <person name="Sallet E."/>
            <person name="Schiex T."/>
            <person name="Thomas J."/>
            <person name="Vandecasteele C."/>
            <person name="Vares D."/>
            <person name="Vear F."/>
            <person name="Vautrin S."/>
            <person name="Crespi M."/>
            <person name="Mangin B."/>
            <person name="Burke J.M."/>
            <person name="Salse J."/>
            <person name="Munos S."/>
            <person name="Vincourt P."/>
            <person name="Rieseberg L.H."/>
            <person name="Langlade N.B."/>
        </authorList>
    </citation>
    <scope>NUCLEOTIDE SEQUENCE</scope>
    <source>
        <tissue evidence="4">Leaves</tissue>
    </source>
</reference>
<keyword evidence="5" id="KW-1185">Reference proteome</keyword>
<feature type="region of interest" description="Disordered" evidence="1">
    <location>
        <begin position="219"/>
        <end position="240"/>
    </location>
</feature>
<dbReference type="GO" id="GO:0071786">
    <property type="term" value="P:endoplasmic reticulum tubular network organization"/>
    <property type="evidence" value="ECO:0000318"/>
    <property type="project" value="GO_Central"/>
</dbReference>
<name>A0A9K3HZ92_HELAN</name>
<comment type="caution">
    <text evidence="4">The sequence shown here is derived from an EMBL/GenBank/DDBJ whole genome shotgun (WGS) entry which is preliminary data.</text>
</comment>
<keyword evidence="2" id="KW-1133">Transmembrane helix</keyword>
<dbReference type="Proteomes" id="UP000215914">
    <property type="component" value="Unassembled WGS sequence"/>
</dbReference>
<dbReference type="PANTHER" id="PTHR22166">
    <property type="entry name" value="ENDOPLASMIC RETICULUM JUNCTION FORMATION PROTEIN LUNAPARK"/>
    <property type="match status" value="1"/>
</dbReference>
<evidence type="ECO:0000313" key="5">
    <source>
        <dbReference type="Proteomes" id="UP000215914"/>
    </source>
</evidence>
<dbReference type="InterPro" id="IPR040115">
    <property type="entry name" value="Lnp"/>
</dbReference>
<dbReference type="Gramene" id="mRNA:HanXRQr2_Chr10g0450401">
    <property type="protein sequence ID" value="mRNA:HanXRQr2_Chr10g0450401"/>
    <property type="gene ID" value="HanXRQr2_Chr10g0450401"/>
</dbReference>